<proteinExistence type="predicted"/>
<dbReference type="InParanoid" id="A0A1T5PD74"/>
<name>A0A1T5PD74_ENCCU</name>
<dbReference type="OrthoDB" id="10414434at2759"/>
<protein>
    <submittedName>
        <fullName evidence="1">ECU09_0465 protein</fullName>
    </submittedName>
</protein>
<organism evidence="1 2">
    <name type="scientific">Encephalitozoon cuniculi (strain GB-M1)</name>
    <name type="common">Microsporidian parasite</name>
    <dbReference type="NCBI Taxonomy" id="284813"/>
    <lineage>
        <taxon>Eukaryota</taxon>
        <taxon>Fungi</taxon>
        <taxon>Fungi incertae sedis</taxon>
        <taxon>Microsporidia</taxon>
        <taxon>Unikaryonidae</taxon>
        <taxon>Encephalitozoon</taxon>
    </lineage>
</organism>
<dbReference type="KEGG" id="ecu:ECU09_0465"/>
<dbReference type="Proteomes" id="UP000000819">
    <property type="component" value="Chromosome IX"/>
</dbReference>
<dbReference type="EMBL" id="AL590451">
    <property type="protein sequence ID" value="SKD10703.1"/>
    <property type="molecule type" value="Genomic_DNA"/>
</dbReference>
<dbReference type="AlphaFoldDB" id="A0A1T5PD74"/>
<keyword evidence="2" id="KW-1185">Reference proteome</keyword>
<gene>
    <name evidence="1" type="ordered locus">ECU09_0465</name>
</gene>
<reference evidence="1 2" key="2">
    <citation type="journal article" date="2009" name="BMC Genomics">
        <title>Identification of transcriptional signals in Encephalitozoon cuniculi widespread among Microsporidia phylum: support for accurate structural genome annotation.</title>
        <authorList>
            <person name="Peyretaillade E."/>
            <person name="Goncalves O."/>
            <person name="Terrat S."/>
            <person name="Dugat-Bony E."/>
            <person name="Wincker P."/>
            <person name="Cornman R.S."/>
            <person name="Evans J.D."/>
            <person name="Delbac F."/>
            <person name="Peyret P."/>
        </authorList>
    </citation>
    <scope>NUCLEOTIDE SEQUENCE [LARGE SCALE GENOMIC DNA]</scope>
    <source>
        <strain evidence="1 2">GB-M1</strain>
    </source>
</reference>
<accession>A0A1T5PD74</accession>
<sequence>MEEHSEKELEKRLPSIRDLMKKSDDFWCKDDDEPVNTNRFAM</sequence>
<reference evidence="1 2" key="1">
    <citation type="journal article" date="2001" name="Nature">
        <title>Genome sequence and gene compaction of the eukaryote parasite Encephalitozoon cuniculi.</title>
        <authorList>
            <person name="Katinka M.D."/>
            <person name="Duprat S."/>
            <person name="Cornillot E."/>
            <person name="Metenier G."/>
            <person name="Thomarat F."/>
            <person name="Prensier G."/>
            <person name="Barbe V."/>
            <person name="Peyretaillade E."/>
            <person name="Brottier P."/>
            <person name="Wincker P."/>
            <person name="Delbac F."/>
            <person name="El Alaoui H."/>
            <person name="Peyret P."/>
            <person name="Saurin W."/>
            <person name="Gouy M."/>
            <person name="Weissenbach J."/>
            <person name="Vivares C.P."/>
        </authorList>
    </citation>
    <scope>NUCLEOTIDE SEQUENCE [LARGE SCALE GENOMIC DNA]</scope>
    <source>
        <strain evidence="1 2">GB-M1</strain>
    </source>
</reference>
<evidence type="ECO:0000313" key="2">
    <source>
        <dbReference type="Proteomes" id="UP000000819"/>
    </source>
</evidence>
<dbReference type="GeneID" id="77136407"/>
<evidence type="ECO:0000313" key="1">
    <source>
        <dbReference type="EMBL" id="SKD10703.1"/>
    </source>
</evidence>
<dbReference type="RefSeq" id="NP_001402589.1">
    <property type="nucleotide sequence ID" value="NM_001415350.1"/>
</dbReference>